<organism evidence="1 2">
    <name type="scientific">Puniceicoccus vermicola</name>
    <dbReference type="NCBI Taxonomy" id="388746"/>
    <lineage>
        <taxon>Bacteria</taxon>
        <taxon>Pseudomonadati</taxon>
        <taxon>Verrucomicrobiota</taxon>
        <taxon>Opitutia</taxon>
        <taxon>Puniceicoccales</taxon>
        <taxon>Puniceicoccaceae</taxon>
        <taxon>Puniceicoccus</taxon>
    </lineage>
</organism>
<gene>
    <name evidence="1" type="ORF">H5P30_07425</name>
</gene>
<evidence type="ECO:0000313" key="1">
    <source>
        <dbReference type="EMBL" id="MBC2601605.1"/>
    </source>
</evidence>
<sequence>MYLINFSENDTLTWFVKINGVPISIELNEGERYIIASSISDSGENMSAKINDSRIESAIIQLSGESPGKDIKYLTIENTSGKDTWVLKQRLVDEEGQEKGNPGFDLLLIDAEDVLVEVDRVEWGS</sequence>
<dbReference type="EMBL" id="JACHVA010000053">
    <property type="protein sequence ID" value="MBC2601605.1"/>
    <property type="molecule type" value="Genomic_DNA"/>
</dbReference>
<dbReference type="AlphaFoldDB" id="A0A7X1AZA3"/>
<protein>
    <submittedName>
        <fullName evidence="1">Uncharacterized protein</fullName>
    </submittedName>
</protein>
<evidence type="ECO:0000313" key="2">
    <source>
        <dbReference type="Proteomes" id="UP000525652"/>
    </source>
</evidence>
<name>A0A7X1AZA3_9BACT</name>
<comment type="caution">
    <text evidence="1">The sequence shown here is derived from an EMBL/GenBank/DDBJ whole genome shotgun (WGS) entry which is preliminary data.</text>
</comment>
<dbReference type="Proteomes" id="UP000525652">
    <property type="component" value="Unassembled WGS sequence"/>
</dbReference>
<keyword evidence="2" id="KW-1185">Reference proteome</keyword>
<reference evidence="1 2" key="1">
    <citation type="submission" date="2020-07" db="EMBL/GenBank/DDBJ databases">
        <authorList>
            <person name="Feng X."/>
        </authorList>
    </citation>
    <scope>NUCLEOTIDE SEQUENCE [LARGE SCALE GENOMIC DNA]</scope>
    <source>
        <strain evidence="1 2">JCM14086</strain>
    </source>
</reference>
<accession>A0A7X1AZA3</accession>
<proteinExistence type="predicted"/>
<dbReference type="RefSeq" id="WP_354587369.1">
    <property type="nucleotide sequence ID" value="NZ_JBEPNX010000001.1"/>
</dbReference>